<dbReference type="Proteomes" id="UP001472978">
    <property type="component" value="Unassembled WGS sequence"/>
</dbReference>
<keyword evidence="2" id="KW-1185">Reference proteome</keyword>
<name>A0ABV1N992_9GAMM</name>
<dbReference type="RefSeq" id="WP_349759821.1">
    <property type="nucleotide sequence ID" value="NZ_JBEGCI010000019.1"/>
</dbReference>
<gene>
    <name evidence="1" type="ORF">ABE957_16665</name>
</gene>
<sequence>MIIMHSVACGCVEFRPCGSWPHHVQAGERGLFEIAHGPIHEFDIARCEGPWRMVAAVGFRYNSGLFRAAAAAVFPPQIQASEPMLETNAIHNLIKDLSERTDVLRGYL</sequence>
<comment type="caution">
    <text evidence="1">The sequence shown here is derived from an EMBL/GenBank/DDBJ whole genome shotgun (WGS) entry which is preliminary data.</text>
</comment>
<evidence type="ECO:0000313" key="2">
    <source>
        <dbReference type="Proteomes" id="UP001472978"/>
    </source>
</evidence>
<protein>
    <submittedName>
        <fullName evidence="1">Uncharacterized protein</fullName>
    </submittedName>
</protein>
<organism evidence="1 2">
    <name type="scientific">Halomonas pelophila</name>
    <dbReference type="NCBI Taxonomy" id="3151122"/>
    <lineage>
        <taxon>Bacteria</taxon>
        <taxon>Pseudomonadati</taxon>
        <taxon>Pseudomonadota</taxon>
        <taxon>Gammaproteobacteria</taxon>
        <taxon>Oceanospirillales</taxon>
        <taxon>Halomonadaceae</taxon>
        <taxon>Halomonas</taxon>
    </lineage>
</organism>
<proteinExistence type="predicted"/>
<dbReference type="EMBL" id="JBEGCI010000019">
    <property type="protein sequence ID" value="MEQ6890307.1"/>
    <property type="molecule type" value="Genomic_DNA"/>
</dbReference>
<evidence type="ECO:0000313" key="1">
    <source>
        <dbReference type="EMBL" id="MEQ6890307.1"/>
    </source>
</evidence>
<reference evidence="1 2" key="1">
    <citation type="submission" date="2024-05" db="EMBL/GenBank/DDBJ databases">
        <title>Halomonas sp. CS7 16S ribosomal RNA gene Genome sequencing and assembly.</title>
        <authorList>
            <person name="Yook S."/>
        </authorList>
    </citation>
    <scope>NUCLEOTIDE SEQUENCE [LARGE SCALE GENOMIC DNA]</scope>
    <source>
        <strain evidence="1 2">CS7</strain>
    </source>
</reference>
<accession>A0ABV1N992</accession>